<dbReference type="EMBL" id="KI925463">
    <property type="protein sequence ID" value="ETW77362.1"/>
    <property type="molecule type" value="Genomic_DNA"/>
</dbReference>
<dbReference type="AlphaFoldDB" id="W4JV01"/>
<dbReference type="Gene3D" id="3.90.810.10">
    <property type="entry name" value="CRIB domain"/>
    <property type="match status" value="1"/>
</dbReference>
<organism evidence="3 4">
    <name type="scientific">Heterobasidion irregulare (strain TC 32-1)</name>
    <dbReference type="NCBI Taxonomy" id="747525"/>
    <lineage>
        <taxon>Eukaryota</taxon>
        <taxon>Fungi</taxon>
        <taxon>Dikarya</taxon>
        <taxon>Basidiomycota</taxon>
        <taxon>Agaricomycotina</taxon>
        <taxon>Agaricomycetes</taxon>
        <taxon>Russulales</taxon>
        <taxon>Bondarzewiaceae</taxon>
        <taxon>Heterobasidion</taxon>
        <taxon>Heterobasidion annosum species complex</taxon>
    </lineage>
</organism>
<feature type="compositionally biased region" description="Low complexity" evidence="1">
    <location>
        <begin position="244"/>
        <end position="258"/>
    </location>
</feature>
<sequence length="289" mass="32363">MTFSTPPMALTYEDSCRLFSILPPAENKIIAAASARVYHASFGALDSDWSYSGLKGIIVLGCDNQIHVGRHAPNLNRTTYWFRLVDLLKGRVVWVHQVHEIIEYEAEKPFFHVFCGKSRKFGFRFDEDDEASVFLKEVTRRVVDIPVPKSAFSLRKQKPQSARSPRRPINGSMISSPVPDSFHHVAHLSIDEKGSLESSWNVAPEWTMLLQKLEGYGVDVEMVEENLEFVKGFLAGAEAVRGSTSASSASSSVSSAGSDDGYGHYSPEPVRAKRQRTIHRKPVPEYSRF</sequence>
<feature type="region of interest" description="Disordered" evidence="1">
    <location>
        <begin position="155"/>
        <end position="176"/>
    </location>
</feature>
<evidence type="ECO:0000313" key="4">
    <source>
        <dbReference type="Proteomes" id="UP000030671"/>
    </source>
</evidence>
<dbReference type="InterPro" id="IPR000697">
    <property type="entry name" value="WH1/EVH1_dom"/>
</dbReference>
<dbReference type="InParanoid" id="W4JV01"/>
<accession>W4JV01</accession>
<feature type="domain" description="WH1" evidence="2">
    <location>
        <begin position="22"/>
        <end position="145"/>
    </location>
</feature>
<dbReference type="Pfam" id="PF00568">
    <property type="entry name" value="WH1"/>
    <property type="match status" value="1"/>
</dbReference>
<dbReference type="SUPFAM" id="SSF50729">
    <property type="entry name" value="PH domain-like"/>
    <property type="match status" value="1"/>
</dbReference>
<feature type="compositionally biased region" description="Basic residues" evidence="1">
    <location>
        <begin position="272"/>
        <end position="281"/>
    </location>
</feature>
<evidence type="ECO:0000313" key="3">
    <source>
        <dbReference type="EMBL" id="ETW77362.1"/>
    </source>
</evidence>
<dbReference type="Gene3D" id="2.30.29.30">
    <property type="entry name" value="Pleckstrin-homology domain (PH domain)/Phosphotyrosine-binding domain (PTB)"/>
    <property type="match status" value="1"/>
</dbReference>
<dbReference type="GeneID" id="20667238"/>
<keyword evidence="4" id="KW-1185">Reference proteome</keyword>
<protein>
    <recommendedName>
        <fullName evidence="2">WH1 domain-containing protein</fullName>
    </recommendedName>
</protein>
<name>W4JV01_HETIT</name>
<evidence type="ECO:0000256" key="1">
    <source>
        <dbReference type="SAM" id="MobiDB-lite"/>
    </source>
</evidence>
<dbReference type="HOGENOM" id="CLU_015385_2_0_1"/>
<evidence type="ECO:0000259" key="2">
    <source>
        <dbReference type="PROSITE" id="PS50229"/>
    </source>
</evidence>
<dbReference type="InterPro" id="IPR033927">
    <property type="entry name" value="WASPfam_EVH1"/>
</dbReference>
<dbReference type="SMART" id="SM00461">
    <property type="entry name" value="WH1"/>
    <property type="match status" value="1"/>
</dbReference>
<gene>
    <name evidence="3" type="ORF">HETIRDRAFT_147897</name>
</gene>
<dbReference type="Proteomes" id="UP000030671">
    <property type="component" value="Unassembled WGS sequence"/>
</dbReference>
<dbReference type="CDD" id="cd01205">
    <property type="entry name" value="EVH1_WASP-like"/>
    <property type="match status" value="1"/>
</dbReference>
<proteinExistence type="predicted"/>
<reference evidence="3 4" key="1">
    <citation type="journal article" date="2012" name="New Phytol.">
        <title>Insight into trade-off between wood decay and parasitism from the genome of a fungal forest pathogen.</title>
        <authorList>
            <person name="Olson A."/>
            <person name="Aerts A."/>
            <person name="Asiegbu F."/>
            <person name="Belbahri L."/>
            <person name="Bouzid O."/>
            <person name="Broberg A."/>
            <person name="Canback B."/>
            <person name="Coutinho P.M."/>
            <person name="Cullen D."/>
            <person name="Dalman K."/>
            <person name="Deflorio G."/>
            <person name="van Diepen L.T."/>
            <person name="Dunand C."/>
            <person name="Duplessis S."/>
            <person name="Durling M."/>
            <person name="Gonthier P."/>
            <person name="Grimwood J."/>
            <person name="Fossdal C.G."/>
            <person name="Hansson D."/>
            <person name="Henrissat B."/>
            <person name="Hietala A."/>
            <person name="Himmelstrand K."/>
            <person name="Hoffmeister D."/>
            <person name="Hogberg N."/>
            <person name="James T.Y."/>
            <person name="Karlsson M."/>
            <person name="Kohler A."/>
            <person name="Kues U."/>
            <person name="Lee Y.H."/>
            <person name="Lin Y.C."/>
            <person name="Lind M."/>
            <person name="Lindquist E."/>
            <person name="Lombard V."/>
            <person name="Lucas S."/>
            <person name="Lunden K."/>
            <person name="Morin E."/>
            <person name="Murat C."/>
            <person name="Park J."/>
            <person name="Raffaello T."/>
            <person name="Rouze P."/>
            <person name="Salamov A."/>
            <person name="Schmutz J."/>
            <person name="Solheim H."/>
            <person name="Stahlberg J."/>
            <person name="Velez H."/>
            <person name="de Vries R.P."/>
            <person name="Wiebenga A."/>
            <person name="Woodward S."/>
            <person name="Yakovlev I."/>
            <person name="Garbelotto M."/>
            <person name="Martin F."/>
            <person name="Grigoriev I.V."/>
            <person name="Stenlid J."/>
        </authorList>
    </citation>
    <scope>NUCLEOTIDE SEQUENCE [LARGE SCALE GENOMIC DNA]</scope>
    <source>
        <strain evidence="3 4">TC 32-1</strain>
    </source>
</reference>
<dbReference type="eggNOG" id="KOG3671">
    <property type="taxonomic scope" value="Eukaryota"/>
</dbReference>
<dbReference type="RefSeq" id="XP_009550878.1">
    <property type="nucleotide sequence ID" value="XM_009552583.1"/>
</dbReference>
<dbReference type="InterPro" id="IPR036936">
    <property type="entry name" value="CRIB_dom_sf"/>
</dbReference>
<dbReference type="InterPro" id="IPR011993">
    <property type="entry name" value="PH-like_dom_sf"/>
</dbReference>
<feature type="region of interest" description="Disordered" evidence="1">
    <location>
        <begin position="244"/>
        <end position="289"/>
    </location>
</feature>
<dbReference type="OrthoDB" id="8963340at2759"/>
<dbReference type="KEGG" id="hir:HETIRDRAFT_147897"/>
<dbReference type="PROSITE" id="PS50229">
    <property type="entry name" value="WH1"/>
    <property type="match status" value="1"/>
</dbReference>
<dbReference type="STRING" id="747525.W4JV01"/>